<dbReference type="Pfam" id="PF12697">
    <property type="entry name" value="Abhydrolase_6"/>
    <property type="match status" value="1"/>
</dbReference>
<evidence type="ECO:0000259" key="1">
    <source>
        <dbReference type="Pfam" id="PF12697"/>
    </source>
</evidence>
<name>A0ABN2SPQ9_9MICO</name>
<dbReference type="InterPro" id="IPR029058">
    <property type="entry name" value="AB_hydrolase_fold"/>
</dbReference>
<proteinExistence type="predicted"/>
<sequence>MQERLTPVRGRVVRSLSVGENLSATAPLVVVLPGLGLTFYARHTAAALAARGLPCAVLDLPGFGSDRPRSTRPDIHALGLTAARWVESQASDRPVVVLGHSTGAQAALTAALALGVRRTRLSLVMAGPTFCPQQRRLTGLALATALAYRDDSPNEFDPAEVWRGRGGIAAILGSGLSDAPEDRIVHLRAPLTLTSGAHDAYAPFDWLDRLARSARNAPSVRTARLGGSHNNLFTHPDEVAGLVALAAQDAAAAG</sequence>
<dbReference type="InterPro" id="IPR000073">
    <property type="entry name" value="AB_hydrolase_1"/>
</dbReference>
<organism evidence="2 3">
    <name type="scientific">Terrabacter lapilli</name>
    <dbReference type="NCBI Taxonomy" id="436231"/>
    <lineage>
        <taxon>Bacteria</taxon>
        <taxon>Bacillati</taxon>
        <taxon>Actinomycetota</taxon>
        <taxon>Actinomycetes</taxon>
        <taxon>Micrococcales</taxon>
        <taxon>Intrasporangiaceae</taxon>
        <taxon>Terrabacter</taxon>
    </lineage>
</organism>
<evidence type="ECO:0000313" key="2">
    <source>
        <dbReference type="EMBL" id="GAA1990333.1"/>
    </source>
</evidence>
<comment type="caution">
    <text evidence="2">The sequence shown here is derived from an EMBL/GenBank/DDBJ whole genome shotgun (WGS) entry which is preliminary data.</text>
</comment>
<protein>
    <recommendedName>
        <fullName evidence="1">AB hydrolase-1 domain-containing protein</fullName>
    </recommendedName>
</protein>
<dbReference type="Proteomes" id="UP001500013">
    <property type="component" value="Unassembled WGS sequence"/>
</dbReference>
<evidence type="ECO:0000313" key="3">
    <source>
        <dbReference type="Proteomes" id="UP001500013"/>
    </source>
</evidence>
<reference evidence="2 3" key="1">
    <citation type="journal article" date="2019" name="Int. J. Syst. Evol. Microbiol.">
        <title>The Global Catalogue of Microorganisms (GCM) 10K type strain sequencing project: providing services to taxonomists for standard genome sequencing and annotation.</title>
        <authorList>
            <consortium name="The Broad Institute Genomics Platform"/>
            <consortium name="The Broad Institute Genome Sequencing Center for Infectious Disease"/>
            <person name="Wu L."/>
            <person name="Ma J."/>
        </authorList>
    </citation>
    <scope>NUCLEOTIDE SEQUENCE [LARGE SCALE GENOMIC DNA]</scope>
    <source>
        <strain evidence="2 3">JCM 15628</strain>
    </source>
</reference>
<dbReference type="Gene3D" id="3.40.50.1820">
    <property type="entry name" value="alpha/beta hydrolase"/>
    <property type="match status" value="1"/>
</dbReference>
<keyword evidence="3" id="KW-1185">Reference proteome</keyword>
<dbReference type="SUPFAM" id="SSF53474">
    <property type="entry name" value="alpha/beta-Hydrolases"/>
    <property type="match status" value="1"/>
</dbReference>
<feature type="domain" description="AB hydrolase-1" evidence="1">
    <location>
        <begin position="29"/>
        <end position="240"/>
    </location>
</feature>
<gene>
    <name evidence="2" type="ORF">GCM10009817_35370</name>
</gene>
<accession>A0ABN2SPQ9</accession>
<dbReference type="EMBL" id="BAAAPU010000011">
    <property type="protein sequence ID" value="GAA1990333.1"/>
    <property type="molecule type" value="Genomic_DNA"/>
</dbReference>